<organism evidence="1 2">
    <name type="scientific">Candidatus Vogelbacteria bacterium RIFOXYB1_FULL_42_16</name>
    <dbReference type="NCBI Taxonomy" id="1802436"/>
    <lineage>
        <taxon>Bacteria</taxon>
        <taxon>Candidatus Vogeliibacteriota</taxon>
    </lineage>
</organism>
<dbReference type="STRING" id="1802436.A2370_02180"/>
<reference evidence="1 2" key="1">
    <citation type="journal article" date="2016" name="Nat. Commun.">
        <title>Thousands of microbial genomes shed light on interconnected biogeochemical processes in an aquifer system.</title>
        <authorList>
            <person name="Anantharaman K."/>
            <person name="Brown C.T."/>
            <person name="Hug L.A."/>
            <person name="Sharon I."/>
            <person name="Castelle C.J."/>
            <person name="Probst A.J."/>
            <person name="Thomas B.C."/>
            <person name="Singh A."/>
            <person name="Wilkins M.J."/>
            <person name="Karaoz U."/>
            <person name="Brodie E.L."/>
            <person name="Williams K.H."/>
            <person name="Hubbard S.S."/>
            <person name="Banfield J.F."/>
        </authorList>
    </citation>
    <scope>NUCLEOTIDE SEQUENCE [LARGE SCALE GENOMIC DNA]</scope>
</reference>
<sequence length="102" mass="12017">MTLISSILIAQEEFQLLLEGQKALRRRWHYRGRQLEEEAIEEVWSLSIAEIIEQRQPDTLSIFRDLPFEARVSLAKGSILSFSLFKRSILAWIEEEELVTRN</sequence>
<dbReference type="AlphaFoldDB" id="A0A1G2QFK4"/>
<dbReference type="EMBL" id="MHTH01000007">
    <property type="protein sequence ID" value="OHA58751.1"/>
    <property type="molecule type" value="Genomic_DNA"/>
</dbReference>
<dbReference type="Proteomes" id="UP000176222">
    <property type="component" value="Unassembled WGS sequence"/>
</dbReference>
<comment type="caution">
    <text evidence="1">The sequence shown here is derived from an EMBL/GenBank/DDBJ whole genome shotgun (WGS) entry which is preliminary data.</text>
</comment>
<evidence type="ECO:0000313" key="2">
    <source>
        <dbReference type="Proteomes" id="UP000176222"/>
    </source>
</evidence>
<proteinExistence type="predicted"/>
<evidence type="ECO:0000313" key="1">
    <source>
        <dbReference type="EMBL" id="OHA58751.1"/>
    </source>
</evidence>
<accession>A0A1G2QFK4</accession>
<gene>
    <name evidence="1" type="ORF">A2370_02180</name>
</gene>
<name>A0A1G2QFK4_9BACT</name>
<protein>
    <submittedName>
        <fullName evidence="1">Uncharacterized protein</fullName>
    </submittedName>
</protein>